<name>A0AAU8J5G2_9ACTN</name>
<protein>
    <submittedName>
        <fullName evidence="3">STAS domain-containing protein</fullName>
    </submittedName>
</protein>
<accession>A0AAU8J5G2</accession>
<dbReference type="Pfam" id="PF01740">
    <property type="entry name" value="STAS"/>
    <property type="match status" value="1"/>
</dbReference>
<dbReference type="InterPro" id="IPR036513">
    <property type="entry name" value="STAS_dom_sf"/>
</dbReference>
<dbReference type="PROSITE" id="PS50801">
    <property type="entry name" value="STAS"/>
    <property type="match status" value="1"/>
</dbReference>
<sequence>MTTYTALSVTADEPCDGVLTLRVAGELDYDTDAIFTRLTEAALHGRPDVGTVLLDCAELRGVDSMGLSALLALHRRLDRDGLTLRITGRSPRLDRLLTVTGTFEHLVGEAEPGEDEREQAVADAEDAPRGPAG</sequence>
<dbReference type="InterPro" id="IPR002645">
    <property type="entry name" value="STAS_dom"/>
</dbReference>
<organism evidence="3">
    <name type="scientific">Streptomyces tabacisoli</name>
    <dbReference type="NCBI Taxonomy" id="3156398"/>
    <lineage>
        <taxon>Bacteria</taxon>
        <taxon>Bacillati</taxon>
        <taxon>Actinomycetota</taxon>
        <taxon>Actinomycetes</taxon>
        <taxon>Kitasatosporales</taxon>
        <taxon>Streptomycetaceae</taxon>
        <taxon>Streptomyces</taxon>
    </lineage>
</organism>
<feature type="domain" description="STAS" evidence="2">
    <location>
        <begin position="16"/>
        <end position="124"/>
    </location>
</feature>
<proteinExistence type="predicted"/>
<dbReference type="CDD" id="cd07043">
    <property type="entry name" value="STAS_anti-anti-sigma_factors"/>
    <property type="match status" value="1"/>
</dbReference>
<evidence type="ECO:0000259" key="2">
    <source>
        <dbReference type="PROSITE" id="PS50801"/>
    </source>
</evidence>
<dbReference type="KEGG" id="stac:ABII15_36520"/>
<dbReference type="RefSeq" id="WP_353946575.1">
    <property type="nucleotide sequence ID" value="NZ_CP159534.1"/>
</dbReference>
<evidence type="ECO:0000256" key="1">
    <source>
        <dbReference type="SAM" id="MobiDB-lite"/>
    </source>
</evidence>
<evidence type="ECO:0000313" key="3">
    <source>
        <dbReference type="EMBL" id="XCJ75141.1"/>
    </source>
</evidence>
<gene>
    <name evidence="3" type="ORF">ABII15_36520</name>
</gene>
<dbReference type="SUPFAM" id="SSF52091">
    <property type="entry name" value="SpoIIaa-like"/>
    <property type="match status" value="1"/>
</dbReference>
<dbReference type="Gene3D" id="3.30.750.24">
    <property type="entry name" value="STAS domain"/>
    <property type="match status" value="1"/>
</dbReference>
<reference evidence="3" key="1">
    <citation type="submission" date="2024-06" db="EMBL/GenBank/DDBJ databases">
        <title>Streptomyces sp. strain HUAS MG91 genome sequences.</title>
        <authorList>
            <person name="Mo P."/>
        </authorList>
    </citation>
    <scope>NUCLEOTIDE SEQUENCE</scope>
    <source>
        <strain evidence="3">HUAS MG91</strain>
    </source>
</reference>
<dbReference type="EMBL" id="CP159534">
    <property type="protein sequence ID" value="XCJ75141.1"/>
    <property type="molecule type" value="Genomic_DNA"/>
</dbReference>
<dbReference type="AlphaFoldDB" id="A0AAU8J5G2"/>
<feature type="region of interest" description="Disordered" evidence="1">
    <location>
        <begin position="107"/>
        <end position="133"/>
    </location>
</feature>